<sequence>MDGPYTQPDTLKSWDFDMLSTQQDVDDTNTFSPLLDMGSDPGLSQSISPQLLHSQVTQYIDPLELHPDTSYSDSSSSQFYSPQSPCSLPQLSSTLPPYDKQQILRRLSIATLDPDVDHYRPRNTPNRSLKSVSSRITPRSDKHARELELNRKAATKCRNRQKQFVQNLQTKCRKEEERMHLQTSLVHSLHEQVLALRTEVLRHSYCGSLSLQRPPPPVS</sequence>
<protein>
    <recommendedName>
        <fullName evidence="4">BZIP domain-containing protein</fullName>
    </recommendedName>
</protein>
<evidence type="ECO:0000256" key="1">
    <source>
        <dbReference type="SAM" id="MobiDB-lite"/>
    </source>
</evidence>
<evidence type="ECO:0000313" key="2">
    <source>
        <dbReference type="EMBL" id="RVX75211.1"/>
    </source>
</evidence>
<dbReference type="SUPFAM" id="SSF57959">
    <property type="entry name" value="Leucine zipper domain"/>
    <property type="match status" value="1"/>
</dbReference>
<dbReference type="CDD" id="cd14687">
    <property type="entry name" value="bZIP_ATF2"/>
    <property type="match status" value="1"/>
</dbReference>
<comment type="caution">
    <text evidence="2">The sequence shown here is derived from an EMBL/GenBank/DDBJ whole genome shotgun (WGS) entry which is preliminary data.</text>
</comment>
<dbReference type="OrthoDB" id="295274at2759"/>
<dbReference type="Proteomes" id="UP000288859">
    <property type="component" value="Unassembled WGS sequence"/>
</dbReference>
<accession>A0A438NHL0</accession>
<evidence type="ECO:0000313" key="3">
    <source>
        <dbReference type="Proteomes" id="UP000288859"/>
    </source>
</evidence>
<dbReference type="AlphaFoldDB" id="A0A438NHL0"/>
<dbReference type="EMBL" id="NAJM01000002">
    <property type="protein sequence ID" value="RVX75211.1"/>
    <property type="molecule type" value="Genomic_DNA"/>
</dbReference>
<dbReference type="InterPro" id="IPR046347">
    <property type="entry name" value="bZIP_sf"/>
</dbReference>
<dbReference type="Gene3D" id="1.20.5.170">
    <property type="match status" value="1"/>
</dbReference>
<feature type="region of interest" description="Disordered" evidence="1">
    <location>
        <begin position="65"/>
        <end position="95"/>
    </location>
</feature>
<proteinExistence type="predicted"/>
<feature type="compositionally biased region" description="Polar residues" evidence="1">
    <location>
        <begin position="123"/>
        <end position="137"/>
    </location>
</feature>
<dbReference type="VEuPathDB" id="FungiDB:PV10_00046"/>
<gene>
    <name evidence="2" type="ORF">B0A52_00563</name>
</gene>
<reference evidence="2 3" key="1">
    <citation type="submission" date="2017-03" db="EMBL/GenBank/DDBJ databases">
        <title>Genomes of endolithic fungi from Antarctica.</title>
        <authorList>
            <person name="Coleine C."/>
            <person name="Masonjones S."/>
            <person name="Stajich J.E."/>
        </authorList>
    </citation>
    <scope>NUCLEOTIDE SEQUENCE [LARGE SCALE GENOMIC DNA]</scope>
    <source>
        <strain evidence="2 3">CCFEE 6314</strain>
    </source>
</reference>
<feature type="region of interest" description="Disordered" evidence="1">
    <location>
        <begin position="115"/>
        <end position="141"/>
    </location>
</feature>
<name>A0A438NHL0_EXOME</name>
<organism evidence="2 3">
    <name type="scientific">Exophiala mesophila</name>
    <name type="common">Black yeast-like fungus</name>
    <dbReference type="NCBI Taxonomy" id="212818"/>
    <lineage>
        <taxon>Eukaryota</taxon>
        <taxon>Fungi</taxon>
        <taxon>Dikarya</taxon>
        <taxon>Ascomycota</taxon>
        <taxon>Pezizomycotina</taxon>
        <taxon>Eurotiomycetes</taxon>
        <taxon>Chaetothyriomycetidae</taxon>
        <taxon>Chaetothyriales</taxon>
        <taxon>Herpotrichiellaceae</taxon>
        <taxon>Exophiala</taxon>
    </lineage>
</organism>
<evidence type="ECO:0008006" key="4">
    <source>
        <dbReference type="Google" id="ProtNLM"/>
    </source>
</evidence>
<dbReference type="GO" id="GO:0003700">
    <property type="term" value="F:DNA-binding transcription factor activity"/>
    <property type="evidence" value="ECO:0007669"/>
    <property type="project" value="InterPro"/>
</dbReference>
<feature type="compositionally biased region" description="Low complexity" evidence="1">
    <location>
        <begin position="70"/>
        <end position="95"/>
    </location>
</feature>